<sequence length="223" mass="23924">MLRTHLGAATGPASQRLVAHRPGFRANKAPRAPQTTVTRASPDDVPALVDRAQGISLVNSSGEQKPFAEIVRGKSVEQASNLLSLKPQFEAAGYKLVVTSIGTAEKGKEFCEKKPFPEENLWLDTPEGRPLYRALALKDGVGAFLSPEMIFSMSQKDMNKFVEALRTYAPSLVWPGNIESTAQMGGLYVFDGPKVLFSHQDPGVGAHAKNEDVLNACCAGASA</sequence>
<dbReference type="PANTHER" id="PTHR28630">
    <property type="match status" value="1"/>
</dbReference>
<dbReference type="Pfam" id="PF13911">
    <property type="entry name" value="AhpC-TSA_2"/>
    <property type="match status" value="1"/>
</dbReference>
<dbReference type="PANTHER" id="PTHR28630:SF23">
    <property type="entry name" value="THIOREDOXIN SUPERFAMILY PROTEIN"/>
    <property type="match status" value="1"/>
</dbReference>
<feature type="region of interest" description="Disordered" evidence="1">
    <location>
        <begin position="1"/>
        <end position="21"/>
    </location>
</feature>
<protein>
    <submittedName>
        <fullName evidence="2">Uncharacterized protein</fullName>
    </submittedName>
</protein>
<dbReference type="EMBL" id="MU069465">
    <property type="protein sequence ID" value="KAF5842257.1"/>
    <property type="molecule type" value="Genomic_DNA"/>
</dbReference>
<accession>A0ABQ7H5Y3</accession>
<dbReference type="InterPro" id="IPR032801">
    <property type="entry name" value="PXL2A/B/C"/>
</dbReference>
<name>A0ABQ7H5Y3_DUNSA</name>
<evidence type="ECO:0000313" key="2">
    <source>
        <dbReference type="EMBL" id="KAF5842257.1"/>
    </source>
</evidence>
<proteinExistence type="predicted"/>
<gene>
    <name evidence="2" type="ORF">DUNSADRAFT_8320</name>
</gene>
<keyword evidence="3" id="KW-1185">Reference proteome</keyword>
<evidence type="ECO:0000256" key="1">
    <source>
        <dbReference type="SAM" id="MobiDB-lite"/>
    </source>
</evidence>
<comment type="caution">
    <text evidence="2">The sequence shown here is derived from an EMBL/GenBank/DDBJ whole genome shotgun (WGS) entry which is preliminary data.</text>
</comment>
<organism evidence="2 3">
    <name type="scientific">Dunaliella salina</name>
    <name type="common">Green alga</name>
    <name type="synonym">Protococcus salinus</name>
    <dbReference type="NCBI Taxonomy" id="3046"/>
    <lineage>
        <taxon>Eukaryota</taxon>
        <taxon>Viridiplantae</taxon>
        <taxon>Chlorophyta</taxon>
        <taxon>core chlorophytes</taxon>
        <taxon>Chlorophyceae</taxon>
        <taxon>CS clade</taxon>
        <taxon>Chlamydomonadales</taxon>
        <taxon>Dunaliellaceae</taxon>
        <taxon>Dunaliella</taxon>
    </lineage>
</organism>
<dbReference type="Proteomes" id="UP000815325">
    <property type="component" value="Unassembled WGS sequence"/>
</dbReference>
<reference evidence="2" key="1">
    <citation type="submission" date="2017-08" db="EMBL/GenBank/DDBJ databases">
        <authorList>
            <person name="Polle J.E."/>
            <person name="Barry K."/>
            <person name="Cushman J."/>
            <person name="Schmutz J."/>
            <person name="Tran D."/>
            <person name="Hathwaick L.T."/>
            <person name="Yim W.C."/>
            <person name="Jenkins J."/>
            <person name="Mckie-Krisberg Z.M."/>
            <person name="Prochnik S."/>
            <person name="Lindquist E."/>
            <person name="Dockter R.B."/>
            <person name="Adam C."/>
            <person name="Molina H."/>
            <person name="Bunkerborg J."/>
            <person name="Jin E."/>
            <person name="Buchheim M."/>
            <person name="Magnuson J."/>
        </authorList>
    </citation>
    <scope>NUCLEOTIDE SEQUENCE</scope>
    <source>
        <strain evidence="2">CCAP 19/18</strain>
    </source>
</reference>
<evidence type="ECO:0000313" key="3">
    <source>
        <dbReference type="Proteomes" id="UP000815325"/>
    </source>
</evidence>